<dbReference type="GO" id="GO:0043066">
    <property type="term" value="P:negative regulation of apoptotic process"/>
    <property type="evidence" value="ECO:0007669"/>
    <property type="project" value="TreeGrafter"/>
</dbReference>
<keyword evidence="17" id="KW-0732">Signal</keyword>
<dbReference type="CDD" id="cd00064">
    <property type="entry name" value="FU"/>
    <property type="match status" value="4"/>
</dbReference>
<protein>
    <recommendedName>
        <fullName evidence="3">receptor protein-tyrosine kinase</fullName>
        <ecNumber evidence="3">2.7.10.1</ecNumber>
    </recommendedName>
</protein>
<dbReference type="InterPro" id="IPR006212">
    <property type="entry name" value="Furin_repeat"/>
</dbReference>
<dbReference type="GO" id="GO:0012505">
    <property type="term" value="C:endomembrane system"/>
    <property type="evidence" value="ECO:0007669"/>
    <property type="project" value="UniProtKB-SubCell"/>
</dbReference>
<feature type="region of interest" description="Disordered" evidence="16">
    <location>
        <begin position="1417"/>
        <end position="1463"/>
    </location>
</feature>
<keyword evidence="4" id="KW-0597">Phosphoprotein</keyword>
<dbReference type="Pfam" id="PF00757">
    <property type="entry name" value="Furin-like"/>
    <property type="match status" value="1"/>
</dbReference>
<proteinExistence type="predicted"/>
<keyword evidence="5" id="KW-0808">Transferase</keyword>
<dbReference type="Pfam" id="PF07714">
    <property type="entry name" value="PK_Tyr_Ser-Thr"/>
    <property type="match status" value="1"/>
</dbReference>
<dbReference type="SMART" id="SM00219">
    <property type="entry name" value="TyrKc"/>
    <property type="match status" value="1"/>
</dbReference>
<dbReference type="GO" id="GO:0009925">
    <property type="term" value="C:basal plasma membrane"/>
    <property type="evidence" value="ECO:0007669"/>
    <property type="project" value="TreeGrafter"/>
</dbReference>
<dbReference type="SMART" id="SM00261">
    <property type="entry name" value="FU"/>
    <property type="match status" value="6"/>
</dbReference>
<feature type="compositionally biased region" description="Polar residues" evidence="16">
    <location>
        <begin position="1417"/>
        <end position="1430"/>
    </location>
</feature>
<evidence type="ECO:0000256" key="11">
    <source>
        <dbReference type="ARBA" id="ARBA00023136"/>
    </source>
</evidence>
<dbReference type="InterPro" id="IPR020635">
    <property type="entry name" value="Tyr_kinase_cat_dom"/>
</dbReference>
<evidence type="ECO:0000256" key="16">
    <source>
        <dbReference type="SAM" id="MobiDB-lite"/>
    </source>
</evidence>
<evidence type="ECO:0000256" key="10">
    <source>
        <dbReference type="ARBA" id="ARBA00022989"/>
    </source>
</evidence>
<dbReference type="Gene3D" id="3.30.200.20">
    <property type="entry name" value="Phosphorylase Kinase, domain 1"/>
    <property type="match status" value="1"/>
</dbReference>
<keyword evidence="7" id="KW-0547">Nucleotide-binding</keyword>
<keyword evidence="12" id="KW-0829">Tyrosine-protein kinase</keyword>
<dbReference type="PROSITE" id="PS50011">
    <property type="entry name" value="PROTEIN_KINASE_DOM"/>
    <property type="match status" value="1"/>
</dbReference>
<evidence type="ECO:0000256" key="1">
    <source>
        <dbReference type="ARBA" id="ARBA00004308"/>
    </source>
</evidence>
<dbReference type="GO" id="GO:0030182">
    <property type="term" value="P:neuron differentiation"/>
    <property type="evidence" value="ECO:0007669"/>
    <property type="project" value="UniProtKB-ARBA"/>
</dbReference>
<dbReference type="InterPro" id="IPR006211">
    <property type="entry name" value="Furin-like_Cys-rich_dom"/>
</dbReference>
<evidence type="ECO:0000256" key="9">
    <source>
        <dbReference type="ARBA" id="ARBA00022840"/>
    </source>
</evidence>
<dbReference type="GO" id="GO:0004714">
    <property type="term" value="F:transmembrane receptor protein tyrosine kinase activity"/>
    <property type="evidence" value="ECO:0007669"/>
    <property type="project" value="UniProtKB-EC"/>
</dbReference>
<keyword evidence="13" id="KW-0675">Receptor</keyword>
<dbReference type="InterPro" id="IPR000494">
    <property type="entry name" value="Rcpt_L-dom"/>
</dbReference>
<evidence type="ECO:0000256" key="12">
    <source>
        <dbReference type="ARBA" id="ARBA00023137"/>
    </source>
</evidence>
<evidence type="ECO:0000256" key="5">
    <source>
        <dbReference type="ARBA" id="ARBA00022679"/>
    </source>
</evidence>
<dbReference type="Gene3D" id="3.80.20.20">
    <property type="entry name" value="Receptor L-domain"/>
    <property type="match status" value="2"/>
</dbReference>
<dbReference type="FunFam" id="1.10.510.10:FF:001512">
    <property type="entry name" value="Receptor tyrosine-protein kinase erbB-2"/>
    <property type="match status" value="1"/>
</dbReference>
<keyword evidence="10" id="KW-1133">Transmembrane helix</keyword>
<dbReference type="CDD" id="cd00192">
    <property type="entry name" value="PTKc"/>
    <property type="match status" value="1"/>
</dbReference>
<dbReference type="InterPro" id="IPR011009">
    <property type="entry name" value="Kinase-like_dom_sf"/>
</dbReference>
<reference evidence="19" key="1">
    <citation type="submission" date="2019-11" db="UniProtKB">
        <authorList>
            <consortium name="WormBaseParasite"/>
        </authorList>
    </citation>
    <scope>IDENTIFICATION</scope>
</reference>
<dbReference type="Pfam" id="PF01030">
    <property type="entry name" value="Recep_L_domain"/>
    <property type="match status" value="2"/>
</dbReference>
<keyword evidence="14" id="KW-0325">Glycoprotein</keyword>
<organism evidence="19">
    <name type="scientific">Mesocestoides corti</name>
    <name type="common">Flatworm</name>
    <dbReference type="NCBI Taxonomy" id="53468"/>
    <lineage>
        <taxon>Eukaryota</taxon>
        <taxon>Metazoa</taxon>
        <taxon>Spiralia</taxon>
        <taxon>Lophotrochozoa</taxon>
        <taxon>Platyhelminthes</taxon>
        <taxon>Cestoda</taxon>
        <taxon>Eucestoda</taxon>
        <taxon>Cyclophyllidea</taxon>
        <taxon>Mesocestoididae</taxon>
        <taxon>Mesocestoides</taxon>
    </lineage>
</organism>
<evidence type="ECO:0000256" key="8">
    <source>
        <dbReference type="ARBA" id="ARBA00022777"/>
    </source>
</evidence>
<dbReference type="SUPFAM" id="SSF52058">
    <property type="entry name" value="L domain-like"/>
    <property type="match status" value="2"/>
</dbReference>
<dbReference type="GO" id="GO:0007169">
    <property type="term" value="P:cell surface receptor protein tyrosine kinase signaling pathway"/>
    <property type="evidence" value="ECO:0007669"/>
    <property type="project" value="TreeGrafter"/>
</dbReference>
<dbReference type="InterPro" id="IPR036941">
    <property type="entry name" value="Rcpt_L-dom_sf"/>
</dbReference>
<dbReference type="GO" id="GO:0043235">
    <property type="term" value="C:receptor complex"/>
    <property type="evidence" value="ECO:0007669"/>
    <property type="project" value="TreeGrafter"/>
</dbReference>
<feature type="signal peptide" evidence="17">
    <location>
        <begin position="1"/>
        <end position="16"/>
    </location>
</feature>
<keyword evidence="6" id="KW-0812">Transmembrane</keyword>
<evidence type="ECO:0000256" key="14">
    <source>
        <dbReference type="ARBA" id="ARBA00023180"/>
    </source>
</evidence>
<dbReference type="SUPFAM" id="SSF57184">
    <property type="entry name" value="Growth factor receptor domain"/>
    <property type="match status" value="3"/>
</dbReference>
<dbReference type="PROSITE" id="PS00109">
    <property type="entry name" value="PROTEIN_KINASE_TYR"/>
    <property type="match status" value="1"/>
</dbReference>
<feature type="chain" id="PRO_5024271176" description="receptor protein-tyrosine kinase" evidence="17">
    <location>
        <begin position="17"/>
        <end position="1571"/>
    </location>
</feature>
<evidence type="ECO:0000313" key="19">
    <source>
        <dbReference type="WBParaSite" id="MCU_001280-RB"/>
    </source>
</evidence>
<name>A0A5K3EMD7_MESCO</name>
<evidence type="ECO:0000256" key="2">
    <source>
        <dbReference type="ARBA" id="ARBA00004479"/>
    </source>
</evidence>
<keyword evidence="11" id="KW-0472">Membrane</keyword>
<dbReference type="Gene3D" id="2.10.220.10">
    <property type="entry name" value="Hormone Receptor, Insulin-like Growth Factor Receptor 1, Chain A, domain 2"/>
    <property type="match status" value="3"/>
</dbReference>
<dbReference type="EC" id="2.7.10.1" evidence="3"/>
<dbReference type="GO" id="GO:0050793">
    <property type="term" value="P:regulation of developmental process"/>
    <property type="evidence" value="ECO:0007669"/>
    <property type="project" value="UniProtKB-ARBA"/>
</dbReference>
<comment type="subcellular location">
    <subcellularLocation>
        <location evidence="1">Endomembrane system</location>
    </subcellularLocation>
    <subcellularLocation>
        <location evidence="2">Membrane</location>
        <topology evidence="2">Single-pass type I membrane protein</topology>
    </subcellularLocation>
</comment>
<comment type="catalytic activity">
    <reaction evidence="15">
        <text>L-tyrosyl-[protein] + ATP = O-phospho-L-tyrosyl-[protein] + ADP + H(+)</text>
        <dbReference type="Rhea" id="RHEA:10596"/>
        <dbReference type="Rhea" id="RHEA-COMP:10136"/>
        <dbReference type="Rhea" id="RHEA-COMP:20101"/>
        <dbReference type="ChEBI" id="CHEBI:15378"/>
        <dbReference type="ChEBI" id="CHEBI:30616"/>
        <dbReference type="ChEBI" id="CHEBI:46858"/>
        <dbReference type="ChEBI" id="CHEBI:61978"/>
        <dbReference type="ChEBI" id="CHEBI:456216"/>
        <dbReference type="EC" id="2.7.10.1"/>
    </reaction>
</comment>
<dbReference type="GO" id="GO:0005524">
    <property type="term" value="F:ATP binding"/>
    <property type="evidence" value="ECO:0007669"/>
    <property type="project" value="UniProtKB-KW"/>
</dbReference>
<dbReference type="PRINTS" id="PR00109">
    <property type="entry name" value="TYRKINASE"/>
</dbReference>
<evidence type="ECO:0000256" key="15">
    <source>
        <dbReference type="ARBA" id="ARBA00051243"/>
    </source>
</evidence>
<dbReference type="PANTHER" id="PTHR24416:SF566">
    <property type="entry name" value="EPIDERMAL GROWTH FACTOR RECEPTOR"/>
    <property type="match status" value="1"/>
</dbReference>
<accession>A0A5K3EMD7</accession>
<dbReference type="InterPro" id="IPR009030">
    <property type="entry name" value="Growth_fac_rcpt_cys_sf"/>
</dbReference>
<sequence length="1571" mass="173768">MECLLVILWMLLPISATLVTNVGEYKVCVSQMNEISGFPIEGTYEYLKRLINFNCTHIVGNLVIFGLHQNLNGSDPDLSFLRSIQEISGFLIIMNSSVQEIPLSGLKIIRGLGGGYNIEKDLPFASIVIRHTYSKTRFLKRIDLSGLRVIQNGDVYMFDNPHGNDIISNISWSSLFANPAKQRFRNSSSVDLTLSDVPHVEMATQGRCRKRSCEWCFSQSGGEERCCDAECLGGCTGPSPSDCLVCKNYRDGDTCVHRCPPPLSLQNYRLALNVNFKYEFAGFCVEECPKSLMAEGPRCVWECSPGQYTAAGNVCVPCEKNCPKVCSLGNTQFSDASSLDATALASLHNCTKLSGNLIISDESYSPKGAHWKPITTTKELWALHSLREVTGYVHLNLRKHPAPLNNLTFLENLEKIGGSHARYSMSVVHNAIRFPGLYSLMEAPQGDVAFMESPELCYVQTIVTAKTADRNSFLPRFKILGYQLPTAEQCRARNAVCHPACDPAYGCWGPRREDCIRCRNRSIDGSVCVESCYDLPGYYDAPEESVLAPPPIQSRNDNPMTARLVLARLAADHAIEEATHTRFAEALERKKANITCSRCHSECAETCTGPGADQCVGECKNSKSSDECVSECQHTSYLEKESRICTPCQTHCHQRLVSKKPVCTGPGHHPGPGGCNKCEQFLEFITFDGVSLGESSRTQHGALLCMRGACPEGTFSTFEAVEPSSKFAPFVEEGVNAVPVCRSCHHLCSSCTGYSVIRANVKSPGCLECKGFWFNDTCVTECPEDSTFQISLTHPPETRKAYHFMQSIDQQGLLLSKKLLSPVKGAGEFPRPKIWSRHLDGRCLVCHEECRGGCWGPSNSHCHRCAHFRVWNRDEQAEAEKLARDMWQVSEGGNVYQLNKDISNRPLSQTLDYPTHFSCELACPPGLPYASVDPLTGDRTCHLSPELNFFYTDRENASSSRLGASLVGPIAVALVMFAVCVSIACYCKRRQSLQKFHFEGKTVISRVSGMFDGLFRSCVRLKSEQNYCMVPVPAAFNDFGACQCGGNSDDRGMSLYAVSNRVTWSSEGSICQYCRSSFEKPKTPPSALVYRNNYFCNPVYRRSTRQQPNMGRLILINLDDIQMPANQRALGSGAFGAVYKGVWKMPDDVDGSQLLTADDQDKRRHVDVAIKILNESSGSSDLQALLEEAKVMCSVRHKNCLQLLGVCLAGSQRYLVSEYIANGSLDCYIRRSKNDLPNHLMLLWADQIADGMAYLQSAGIIHRDLATRNVLVKERDLVQITDFGLAKMLSDEEEHGEVIVQSGRVPIRWLAIETLNSGRYSFKTDIWAYGVTLWEIFTFGQRPYPTIETKDIKRYVTTGGRLSQPDICTLEAYQSLLLACWRENPDERVSFTDILQLLRSKADTPEFFLHCRPTSSISGQTRESRISGTYSEVARPERDSSSPPVASSTPLTTTTTVPSSPSRSSFYVFPATNACQQRSAVLRRITPRAPTTGGGTLETLSTTIEYTTTTNSSEDVTLANEQQPDVPVGGGYVWPMPIAAPEYPEIAASVLGAAGGGEYVGPLFRRPTAGM</sequence>
<dbReference type="InterPro" id="IPR001245">
    <property type="entry name" value="Ser-Thr/Tyr_kinase_cat_dom"/>
</dbReference>
<dbReference type="InterPro" id="IPR000719">
    <property type="entry name" value="Prot_kinase_dom"/>
</dbReference>
<dbReference type="InterPro" id="IPR050122">
    <property type="entry name" value="RTK"/>
</dbReference>
<dbReference type="WBParaSite" id="MCU_001280-RB">
    <property type="protein sequence ID" value="MCU_001280-RB"/>
    <property type="gene ID" value="MCU_001280"/>
</dbReference>
<dbReference type="Gene3D" id="1.10.510.10">
    <property type="entry name" value="Transferase(Phosphotransferase) domain 1"/>
    <property type="match status" value="1"/>
</dbReference>
<dbReference type="InterPro" id="IPR008266">
    <property type="entry name" value="Tyr_kinase_AS"/>
</dbReference>
<evidence type="ECO:0000256" key="13">
    <source>
        <dbReference type="ARBA" id="ARBA00023170"/>
    </source>
</evidence>
<dbReference type="GO" id="GO:0048468">
    <property type="term" value="P:cell development"/>
    <property type="evidence" value="ECO:0007669"/>
    <property type="project" value="UniProtKB-ARBA"/>
</dbReference>
<evidence type="ECO:0000256" key="7">
    <source>
        <dbReference type="ARBA" id="ARBA00022741"/>
    </source>
</evidence>
<evidence type="ECO:0000256" key="3">
    <source>
        <dbReference type="ARBA" id="ARBA00011902"/>
    </source>
</evidence>
<dbReference type="PANTHER" id="PTHR24416">
    <property type="entry name" value="TYROSINE-PROTEIN KINASE RECEPTOR"/>
    <property type="match status" value="1"/>
</dbReference>
<dbReference type="GO" id="GO:0008284">
    <property type="term" value="P:positive regulation of cell population proliferation"/>
    <property type="evidence" value="ECO:0007669"/>
    <property type="project" value="TreeGrafter"/>
</dbReference>
<evidence type="ECO:0000256" key="17">
    <source>
        <dbReference type="SAM" id="SignalP"/>
    </source>
</evidence>
<evidence type="ECO:0000259" key="18">
    <source>
        <dbReference type="PROSITE" id="PS50011"/>
    </source>
</evidence>
<feature type="compositionally biased region" description="Low complexity" evidence="16">
    <location>
        <begin position="1441"/>
        <end position="1463"/>
    </location>
</feature>
<evidence type="ECO:0000256" key="6">
    <source>
        <dbReference type="ARBA" id="ARBA00022692"/>
    </source>
</evidence>
<keyword evidence="8" id="KW-0418">Kinase</keyword>
<feature type="domain" description="Protein kinase" evidence="18">
    <location>
        <begin position="1124"/>
        <end position="1408"/>
    </location>
</feature>
<dbReference type="SUPFAM" id="SSF56112">
    <property type="entry name" value="Protein kinase-like (PK-like)"/>
    <property type="match status" value="1"/>
</dbReference>
<evidence type="ECO:0000256" key="4">
    <source>
        <dbReference type="ARBA" id="ARBA00022553"/>
    </source>
</evidence>
<keyword evidence="9" id="KW-0067">ATP-binding</keyword>